<reference evidence="1" key="1">
    <citation type="journal article" date="2018" name="Mitochondrial DNA Part B Resour">
        <title>A comparison of mitochondrial genomes from five species in three genera suggests polyphyly in the subfamily Achatinellinae (Gastropoda: Pulmonata: Stylommatophora: Achatinellidae).</title>
        <authorList>
            <person name="Price M.R."/>
            <person name="Forsman Z.H."/>
            <person name="Knapp I."/>
            <person name="Toonen R.J."/>
            <person name="Hadfield M.G."/>
        </authorList>
    </citation>
    <scope>NUCLEOTIDE SEQUENCE</scope>
</reference>
<gene>
    <name evidence="1" type="primary">ATP8</name>
</gene>
<accession>A0A3S9AFH4</accession>
<dbReference type="AlphaFoldDB" id="A0A3S9AFH4"/>
<keyword evidence="1" id="KW-0496">Mitochondrion</keyword>
<sequence>MVMIKMPQLSPASGMNMFMLLFITFWVMLFLIQLKKLPMISSFNNLQKSYKKINNFFF</sequence>
<geneLocation type="mitochondrion" evidence="1"/>
<organism evidence="1">
    <name type="scientific">Achatinella fulgens</name>
    <dbReference type="NCBI Taxonomy" id="115939"/>
    <lineage>
        <taxon>Eukaryota</taxon>
        <taxon>Metazoa</taxon>
        <taxon>Spiralia</taxon>
        <taxon>Lophotrochozoa</taxon>
        <taxon>Mollusca</taxon>
        <taxon>Gastropoda</taxon>
        <taxon>Heterobranchia</taxon>
        <taxon>Euthyneura</taxon>
        <taxon>Panpulmonata</taxon>
        <taxon>Eupulmonata</taxon>
        <taxon>Stylommatophora</taxon>
        <taxon>Orthurethra</taxon>
        <taxon>Achatinellidae</taxon>
        <taxon>Achatinella</taxon>
    </lineage>
</organism>
<evidence type="ECO:0000313" key="1">
    <source>
        <dbReference type="EMBL" id="AZN62406.1"/>
    </source>
</evidence>
<protein>
    <submittedName>
        <fullName evidence="1">ATP synthase F0 subunit 8</fullName>
    </submittedName>
</protein>
<proteinExistence type="predicted"/>
<dbReference type="EMBL" id="MG925058">
    <property type="protein sequence ID" value="AZN62406.1"/>
    <property type="molecule type" value="Genomic_DNA"/>
</dbReference>
<name>A0A3S9AFH4_9EUPU</name>